<dbReference type="PANTHER" id="PTHR31326:SF1">
    <property type="entry name" value="PROTEIN CLT2, CHLOROPLASTIC"/>
    <property type="match status" value="1"/>
</dbReference>
<feature type="transmembrane region" description="Helical" evidence="7">
    <location>
        <begin position="218"/>
        <end position="237"/>
    </location>
</feature>
<evidence type="ECO:0000313" key="8">
    <source>
        <dbReference type="Proteomes" id="UP000504608"/>
    </source>
</evidence>
<evidence type="ECO:0000256" key="6">
    <source>
        <dbReference type="ARBA" id="ARBA00023136"/>
    </source>
</evidence>
<dbReference type="AlphaFoldDB" id="A0A6J1KNU1"/>
<dbReference type="InterPro" id="IPR037185">
    <property type="entry name" value="EmrE-like"/>
</dbReference>
<dbReference type="GO" id="GO:0016020">
    <property type="term" value="C:membrane"/>
    <property type="evidence" value="ECO:0007669"/>
    <property type="project" value="UniProtKB-SubCell"/>
</dbReference>
<evidence type="ECO:0000256" key="3">
    <source>
        <dbReference type="ARBA" id="ARBA00022448"/>
    </source>
</evidence>
<dbReference type="PANTHER" id="PTHR31326">
    <property type="entry name" value="PROTEIN CLT2, CHLOROPLASTIC"/>
    <property type="match status" value="1"/>
</dbReference>
<comment type="subcellular location">
    <subcellularLocation>
        <location evidence="1">Membrane</location>
        <topology evidence="1">Multi-pass membrane protein</topology>
    </subcellularLocation>
</comment>
<comment type="similarity">
    <text evidence="2">Belongs to the CRT-like transporter family.</text>
</comment>
<dbReference type="RefSeq" id="XP_023001859.1">
    <property type="nucleotide sequence ID" value="XM_023146091.1"/>
</dbReference>
<dbReference type="KEGG" id="cmax:111495923"/>
<organism evidence="8 9">
    <name type="scientific">Cucurbita maxima</name>
    <name type="common">Pumpkin</name>
    <name type="synonym">Winter squash</name>
    <dbReference type="NCBI Taxonomy" id="3661"/>
    <lineage>
        <taxon>Eukaryota</taxon>
        <taxon>Viridiplantae</taxon>
        <taxon>Streptophyta</taxon>
        <taxon>Embryophyta</taxon>
        <taxon>Tracheophyta</taxon>
        <taxon>Spermatophyta</taxon>
        <taxon>Magnoliopsida</taxon>
        <taxon>eudicotyledons</taxon>
        <taxon>Gunneridae</taxon>
        <taxon>Pentapetalae</taxon>
        <taxon>rosids</taxon>
        <taxon>fabids</taxon>
        <taxon>Cucurbitales</taxon>
        <taxon>Cucurbitaceae</taxon>
        <taxon>Cucurbiteae</taxon>
        <taxon>Cucurbita</taxon>
    </lineage>
</organism>
<evidence type="ECO:0000256" key="2">
    <source>
        <dbReference type="ARBA" id="ARBA00006690"/>
    </source>
</evidence>
<accession>A0A6J1KNU1</accession>
<dbReference type="Proteomes" id="UP000504608">
    <property type="component" value="Unplaced"/>
</dbReference>
<feature type="transmembrane region" description="Helical" evidence="7">
    <location>
        <begin position="401"/>
        <end position="421"/>
    </location>
</feature>
<gene>
    <name evidence="9" type="primary">LOC111495923</name>
</gene>
<evidence type="ECO:0000313" key="9">
    <source>
        <dbReference type="RefSeq" id="XP_023001859.1"/>
    </source>
</evidence>
<feature type="transmembrane region" description="Helical" evidence="7">
    <location>
        <begin position="371"/>
        <end position="389"/>
    </location>
</feature>
<keyword evidence="3" id="KW-0813">Transport</keyword>
<evidence type="ECO:0000256" key="1">
    <source>
        <dbReference type="ARBA" id="ARBA00004141"/>
    </source>
</evidence>
<feature type="transmembrane region" description="Helical" evidence="7">
    <location>
        <begin position="287"/>
        <end position="308"/>
    </location>
</feature>
<feature type="transmembrane region" description="Helical" evidence="7">
    <location>
        <begin position="125"/>
        <end position="145"/>
    </location>
</feature>
<keyword evidence="6 7" id="KW-0472">Membrane</keyword>
<evidence type="ECO:0000256" key="4">
    <source>
        <dbReference type="ARBA" id="ARBA00022692"/>
    </source>
</evidence>
<dbReference type="SUPFAM" id="SSF103481">
    <property type="entry name" value="Multidrug resistance efflux transporter EmrE"/>
    <property type="match status" value="1"/>
</dbReference>
<feature type="transmembrane region" description="Helical" evidence="7">
    <location>
        <begin position="345"/>
        <end position="364"/>
    </location>
</feature>
<name>A0A6J1KNU1_CUCMA</name>
<reference evidence="9" key="1">
    <citation type="submission" date="2025-08" db="UniProtKB">
        <authorList>
            <consortium name="RefSeq"/>
        </authorList>
    </citation>
    <scope>IDENTIFICATION</scope>
    <source>
        <tissue evidence="9">Young leaves</tissue>
    </source>
</reference>
<evidence type="ECO:0000256" key="7">
    <source>
        <dbReference type="SAM" id="Phobius"/>
    </source>
</evidence>
<keyword evidence="4 7" id="KW-0812">Transmembrane</keyword>
<sequence length="426" mass="45861">MGLPFTSSLNAISFQLPMSRSFSLPVDAPNFRSGFLTHLPMGKWSHFPKSSISSSLRNFGIRRRNSRDRFSSAKNLNFIPHAFNGDSDSPAKTKIIVITSVLTVLLATANRVLHKLALVPLKEYPFFLAQFTTFGYVIVYFSLLYLRRRANIVTDEMILLPKSRFMVVGFLEALGIAAGMAAAASLPGPAIPILSQTFLVWQLVFSVILLGRRYSLNQIAGCVIITAGVAVAVGSGSNAGQMLSGVPPLWPALMVASSAFQAGASIMKEFIFIDAATRLGGKSLDIFVVNSFGSGFQALFVLLFLPFLSNMKGIPIAKLPSYLMHGAGCFLNVGAERPGCGGAPLLPLLYVITNLSFNITLLSLVKKSSAVISSLVVMLSVPVSIYILSLPLPYLPQGATLSPLFLTGSLMLVLGLALYYIPQRAK</sequence>
<proteinExistence type="inferred from homology"/>
<protein>
    <submittedName>
        <fullName evidence="9">Protein CLT2, chloroplastic</fullName>
    </submittedName>
</protein>
<dbReference type="InterPro" id="IPR013936">
    <property type="entry name" value="CRT-like"/>
</dbReference>
<feature type="transmembrane region" description="Helical" evidence="7">
    <location>
        <begin position="190"/>
        <end position="211"/>
    </location>
</feature>
<keyword evidence="5 7" id="KW-1133">Transmembrane helix</keyword>
<feature type="transmembrane region" description="Helical" evidence="7">
    <location>
        <begin position="165"/>
        <end position="184"/>
    </location>
</feature>
<evidence type="ECO:0000256" key="5">
    <source>
        <dbReference type="ARBA" id="ARBA00022989"/>
    </source>
</evidence>
<feature type="transmembrane region" description="Helical" evidence="7">
    <location>
        <begin position="249"/>
        <end position="267"/>
    </location>
</feature>
<dbReference type="Pfam" id="PF08627">
    <property type="entry name" value="CRT-like"/>
    <property type="match status" value="1"/>
</dbReference>
<keyword evidence="8" id="KW-1185">Reference proteome</keyword>
<dbReference type="GeneID" id="111495923"/>
<dbReference type="OrthoDB" id="416555at2759"/>